<dbReference type="Gene3D" id="3.40.50.300">
    <property type="entry name" value="P-loop containing nucleotide triphosphate hydrolases"/>
    <property type="match status" value="1"/>
</dbReference>
<dbReference type="NCBIfam" id="TIGR00152">
    <property type="entry name" value="dephospho-CoA kinase"/>
    <property type="match status" value="1"/>
</dbReference>
<dbReference type="GO" id="GO:0004140">
    <property type="term" value="F:dephospho-CoA kinase activity"/>
    <property type="evidence" value="ECO:0007669"/>
    <property type="project" value="UniProtKB-EC"/>
</dbReference>
<dbReference type="EC" id="2.7.1.24" evidence="5 6"/>
<dbReference type="PANTHER" id="PTHR10695">
    <property type="entry name" value="DEPHOSPHO-COA KINASE-RELATED"/>
    <property type="match status" value="1"/>
</dbReference>
<keyword evidence="8" id="KW-1185">Reference proteome</keyword>
<evidence type="ECO:0000256" key="2">
    <source>
        <dbReference type="ARBA" id="ARBA00022741"/>
    </source>
</evidence>
<comment type="function">
    <text evidence="5">Catalyzes the phosphorylation of the 3'-hydroxyl group of dephosphocoenzyme A to form coenzyme A.</text>
</comment>
<comment type="subcellular location">
    <subcellularLocation>
        <location evidence="5">Cytoplasm</location>
    </subcellularLocation>
</comment>
<dbReference type="CDD" id="cd02022">
    <property type="entry name" value="DPCK"/>
    <property type="match status" value="1"/>
</dbReference>
<dbReference type="RefSeq" id="WP_265767942.1">
    <property type="nucleotide sequence ID" value="NZ_JAGGJA010000022.1"/>
</dbReference>
<organism evidence="7 8">
    <name type="scientific">Fodinibius salsisoli</name>
    <dbReference type="NCBI Taxonomy" id="2820877"/>
    <lineage>
        <taxon>Bacteria</taxon>
        <taxon>Pseudomonadati</taxon>
        <taxon>Balneolota</taxon>
        <taxon>Balneolia</taxon>
        <taxon>Balneolales</taxon>
        <taxon>Balneolaceae</taxon>
        <taxon>Fodinibius</taxon>
    </lineage>
</organism>
<keyword evidence="4 5" id="KW-0173">Coenzyme A biosynthesis</keyword>
<dbReference type="SUPFAM" id="SSF52540">
    <property type="entry name" value="P-loop containing nucleoside triphosphate hydrolases"/>
    <property type="match status" value="1"/>
</dbReference>
<comment type="catalytic activity">
    <reaction evidence="5">
        <text>3'-dephospho-CoA + ATP = ADP + CoA + H(+)</text>
        <dbReference type="Rhea" id="RHEA:18245"/>
        <dbReference type="ChEBI" id="CHEBI:15378"/>
        <dbReference type="ChEBI" id="CHEBI:30616"/>
        <dbReference type="ChEBI" id="CHEBI:57287"/>
        <dbReference type="ChEBI" id="CHEBI:57328"/>
        <dbReference type="ChEBI" id="CHEBI:456216"/>
        <dbReference type="EC" id="2.7.1.24"/>
    </reaction>
</comment>
<dbReference type="EMBL" id="JAGGJA010000022">
    <property type="protein sequence ID" value="MCW9709076.1"/>
    <property type="molecule type" value="Genomic_DNA"/>
</dbReference>
<evidence type="ECO:0000256" key="3">
    <source>
        <dbReference type="ARBA" id="ARBA00022840"/>
    </source>
</evidence>
<keyword evidence="3 5" id="KW-0067">ATP-binding</keyword>
<dbReference type="PANTHER" id="PTHR10695:SF46">
    <property type="entry name" value="BIFUNCTIONAL COENZYME A SYNTHASE-RELATED"/>
    <property type="match status" value="1"/>
</dbReference>
<name>A0ABT3PTA3_9BACT</name>
<dbReference type="Pfam" id="PF01121">
    <property type="entry name" value="CoaE"/>
    <property type="match status" value="1"/>
</dbReference>
<keyword evidence="5 7" id="KW-0808">Transferase</keyword>
<dbReference type="Proteomes" id="UP001207918">
    <property type="component" value="Unassembled WGS sequence"/>
</dbReference>
<dbReference type="HAMAP" id="MF_00376">
    <property type="entry name" value="Dephospho_CoA_kinase"/>
    <property type="match status" value="1"/>
</dbReference>
<protein>
    <recommendedName>
        <fullName evidence="5 6">Dephospho-CoA kinase</fullName>
        <ecNumber evidence="5 6">2.7.1.24</ecNumber>
    </recommendedName>
    <alternativeName>
        <fullName evidence="5">Dephosphocoenzyme A kinase</fullName>
    </alternativeName>
</protein>
<dbReference type="PROSITE" id="PS51219">
    <property type="entry name" value="DPCK"/>
    <property type="match status" value="1"/>
</dbReference>
<sequence length="199" mass="22514">MIIVGITGGIGSGKSTVCEVWRDLGAYVLNADKLAKELMISNEEIKAELIETFGKLSYTKDGQLNRDYLAREAFQKGRVDELNAIVHPRMPEAMKAKMEQAARNGYNIGVYEAALLLESNHLDELDLLVLVLADQERRLQWVSERDETSPQKVLDRIEAQRNFSEATDNVDIVIYNDGSLEELREKARNVFLKHFQSGD</sequence>
<comment type="pathway">
    <text evidence="5">Cofactor biosynthesis; coenzyme A biosynthesis; CoA from (R)-pantothenate: step 5/5.</text>
</comment>
<accession>A0ABT3PTA3</accession>
<dbReference type="InterPro" id="IPR001977">
    <property type="entry name" value="Depp_CoAkinase"/>
</dbReference>
<evidence type="ECO:0000256" key="4">
    <source>
        <dbReference type="ARBA" id="ARBA00022993"/>
    </source>
</evidence>
<comment type="caution">
    <text evidence="7">The sequence shown here is derived from an EMBL/GenBank/DDBJ whole genome shotgun (WGS) entry which is preliminary data.</text>
</comment>
<evidence type="ECO:0000256" key="5">
    <source>
        <dbReference type="HAMAP-Rule" id="MF_00376"/>
    </source>
</evidence>
<proteinExistence type="inferred from homology"/>
<keyword evidence="2 5" id="KW-0547">Nucleotide-binding</keyword>
<evidence type="ECO:0000256" key="1">
    <source>
        <dbReference type="ARBA" id="ARBA00009018"/>
    </source>
</evidence>
<reference evidence="7 8" key="1">
    <citation type="submission" date="2021-03" db="EMBL/GenBank/DDBJ databases">
        <title>Aliifodinibius sp. nov., a new bacterium isolated from saline soil.</title>
        <authorList>
            <person name="Galisteo C."/>
            <person name="De La Haba R."/>
            <person name="Sanchez-Porro C."/>
            <person name="Ventosa A."/>
        </authorList>
    </citation>
    <scope>NUCLEOTIDE SEQUENCE [LARGE SCALE GENOMIC DNA]</scope>
    <source>
        <strain evidence="7 8">1BSP15-2V2</strain>
    </source>
</reference>
<evidence type="ECO:0000313" key="8">
    <source>
        <dbReference type="Proteomes" id="UP001207918"/>
    </source>
</evidence>
<evidence type="ECO:0000256" key="6">
    <source>
        <dbReference type="NCBIfam" id="TIGR00152"/>
    </source>
</evidence>
<keyword evidence="5" id="KW-0963">Cytoplasm</keyword>
<feature type="binding site" evidence="5">
    <location>
        <begin position="11"/>
        <end position="16"/>
    </location>
    <ligand>
        <name>ATP</name>
        <dbReference type="ChEBI" id="CHEBI:30616"/>
    </ligand>
</feature>
<keyword evidence="5 7" id="KW-0418">Kinase</keyword>
<dbReference type="InterPro" id="IPR027417">
    <property type="entry name" value="P-loop_NTPase"/>
</dbReference>
<comment type="similarity">
    <text evidence="1 5">Belongs to the CoaE family.</text>
</comment>
<evidence type="ECO:0000313" key="7">
    <source>
        <dbReference type="EMBL" id="MCW9709076.1"/>
    </source>
</evidence>
<gene>
    <name evidence="5" type="primary">coaE</name>
    <name evidence="7" type="ORF">J6I44_19605</name>
</gene>